<feature type="domain" description="Secretion system C-terminal sorting" evidence="9">
    <location>
        <begin position="644"/>
        <end position="708"/>
    </location>
</feature>
<dbReference type="InterPro" id="IPR014756">
    <property type="entry name" value="Ig_E-set"/>
</dbReference>
<keyword evidence="5" id="KW-0326">Glycosidase</keyword>
<dbReference type="SUPFAM" id="SSF48208">
    <property type="entry name" value="Six-hairpin glycosidases"/>
    <property type="match status" value="1"/>
</dbReference>
<comment type="similarity">
    <text evidence="1">Belongs to the glycosyl hydrolase 9 (cellulase E) family.</text>
</comment>
<dbReference type="InterPro" id="IPR012341">
    <property type="entry name" value="6hp_glycosidase-like_sf"/>
</dbReference>
<dbReference type="GO" id="GO:0008810">
    <property type="term" value="F:cellulase activity"/>
    <property type="evidence" value="ECO:0007669"/>
    <property type="project" value="InterPro"/>
</dbReference>
<evidence type="ECO:0000256" key="1">
    <source>
        <dbReference type="ARBA" id="ARBA00007072"/>
    </source>
</evidence>
<keyword evidence="4" id="KW-0119">Carbohydrate metabolism</keyword>
<evidence type="ECO:0000256" key="3">
    <source>
        <dbReference type="ARBA" id="ARBA00022801"/>
    </source>
</evidence>
<evidence type="ECO:0000259" key="9">
    <source>
        <dbReference type="Pfam" id="PF18962"/>
    </source>
</evidence>
<evidence type="ECO:0000259" key="7">
    <source>
        <dbReference type="Pfam" id="PF00759"/>
    </source>
</evidence>
<dbReference type="Gene3D" id="2.60.40.10">
    <property type="entry name" value="Immunoglobulins"/>
    <property type="match status" value="1"/>
</dbReference>
<dbReference type="Proteomes" id="UP000306229">
    <property type="component" value="Chromosome"/>
</dbReference>
<dbReference type="InterPro" id="IPR013783">
    <property type="entry name" value="Ig-like_fold"/>
</dbReference>
<dbReference type="CDD" id="cd02850">
    <property type="entry name" value="E_set_Cellulase_N"/>
    <property type="match status" value="1"/>
</dbReference>
<dbReference type="KEGG" id="fbe:FF125_04090"/>
<evidence type="ECO:0000256" key="6">
    <source>
        <dbReference type="ARBA" id="ARBA00023326"/>
    </source>
</evidence>
<keyword evidence="11" id="KW-1185">Reference proteome</keyword>
<dbReference type="EMBL" id="CP040749">
    <property type="protein sequence ID" value="QCX37653.1"/>
    <property type="molecule type" value="Genomic_DNA"/>
</dbReference>
<dbReference type="SUPFAM" id="SSF81296">
    <property type="entry name" value="E set domains"/>
    <property type="match status" value="1"/>
</dbReference>
<evidence type="ECO:0000256" key="2">
    <source>
        <dbReference type="ARBA" id="ARBA00022729"/>
    </source>
</evidence>
<dbReference type="Pfam" id="PF02927">
    <property type="entry name" value="CelD_N"/>
    <property type="match status" value="1"/>
</dbReference>
<dbReference type="Pfam" id="PF00759">
    <property type="entry name" value="Glyco_hydro_9"/>
    <property type="match status" value="1"/>
</dbReference>
<keyword evidence="6" id="KW-0624">Polysaccharide degradation</keyword>
<dbReference type="OrthoDB" id="9808897at2"/>
<accession>A0A5B7TR39</accession>
<feature type="domain" description="Cellulase Ig-like" evidence="8">
    <location>
        <begin position="23"/>
        <end position="109"/>
    </location>
</feature>
<dbReference type="PANTHER" id="PTHR22298">
    <property type="entry name" value="ENDO-1,4-BETA-GLUCANASE"/>
    <property type="match status" value="1"/>
</dbReference>
<evidence type="ECO:0000313" key="11">
    <source>
        <dbReference type="Proteomes" id="UP000306229"/>
    </source>
</evidence>
<gene>
    <name evidence="10" type="ORF">FF125_04090</name>
</gene>
<dbReference type="NCBIfam" id="TIGR04183">
    <property type="entry name" value="Por_Secre_tail"/>
    <property type="match status" value="1"/>
</dbReference>
<evidence type="ECO:0000256" key="4">
    <source>
        <dbReference type="ARBA" id="ARBA00023277"/>
    </source>
</evidence>
<keyword evidence="3" id="KW-0378">Hydrolase</keyword>
<protein>
    <submittedName>
        <fullName evidence="10">T9SS type A sorting domain-containing protein</fullName>
    </submittedName>
</protein>
<dbReference type="InterPro" id="IPR008928">
    <property type="entry name" value="6-hairpin_glycosidase_sf"/>
</dbReference>
<sequence>MKYYILVVFISISFLMQSQTLSKYIVVDQFGYRPDSEKIAVMRDPVTGFDASESFSPGVQYALVNVNSGATVYTGNIVSFNSGLVDPSSGDRAWWFDFSSYQTPGTYYILDVTKNLKSYDFVINDNVYEEVLKHAFRTFFYQRAGYSKGVQYAGAKWSDGASHLAALQDSECRKFDTPNDASSQKDLSGGWYDAGDYNKYTSWTANYIVSLLKAYKKNPDACGDNYNLPYSGNGIPDLIDEVKWGLDYLLKLQETNGSMISVVSLSQASPPSSTTGRSLYGGVNTSGTLASAAAFAYGAKVFNEMGMTVYGADLLQSATNAWNWADNNPNVVWENNSASYNSVGIGAGQQETNDYGRLALKVKAATYLFDLTNNVTYKTFVENNYQDIHLMLWNFAFPFEHEDQESLLYYASLTGVSSAVANAIKNTYKNAMQSSRNFGGLTNELDPYLAHLEDYVWGSNGTKSKKGLMFSDYVGYNIDNTNNEDALRAAERYLHYLHGVNPLNFCYLSNMYDYGADNGVNEFYHAWFADGTDWDNVQNDSKGPAPGFLTGGPNPSYDWDDCCSSGGCSGQTCNTAQVSRIKGQPKQKAYDDFNTTWPMNSWEVTENSNGYQVAYISLLSQFVAKSGSLSVNENENNSLKVKYFPNPFHEELNIEVSENFSYTFYDVTGRAISSGNCDAHCKINEVAVIPGIYLLKIRTLYGSKILKVIKQ</sequence>
<organism evidence="10 11">
    <name type="scientific">Aureibaculum algae</name>
    <dbReference type="NCBI Taxonomy" id="2584122"/>
    <lineage>
        <taxon>Bacteria</taxon>
        <taxon>Pseudomonadati</taxon>
        <taxon>Bacteroidota</taxon>
        <taxon>Flavobacteriia</taxon>
        <taxon>Flavobacteriales</taxon>
        <taxon>Flavobacteriaceae</taxon>
        <taxon>Aureibaculum</taxon>
    </lineage>
</organism>
<dbReference type="InterPro" id="IPR001701">
    <property type="entry name" value="Glyco_hydro_9"/>
</dbReference>
<proteinExistence type="inferred from homology"/>
<dbReference type="RefSeq" id="WP_138948583.1">
    <property type="nucleotide sequence ID" value="NZ_CP040749.1"/>
</dbReference>
<evidence type="ECO:0000313" key="10">
    <source>
        <dbReference type="EMBL" id="QCX37653.1"/>
    </source>
</evidence>
<dbReference type="InterPro" id="IPR026444">
    <property type="entry name" value="Secre_tail"/>
</dbReference>
<evidence type="ECO:0000259" key="8">
    <source>
        <dbReference type="Pfam" id="PF02927"/>
    </source>
</evidence>
<dbReference type="GO" id="GO:0000272">
    <property type="term" value="P:polysaccharide catabolic process"/>
    <property type="evidence" value="ECO:0007669"/>
    <property type="project" value="UniProtKB-KW"/>
</dbReference>
<keyword evidence="2" id="KW-0732">Signal</keyword>
<dbReference type="Gene3D" id="1.50.10.10">
    <property type="match status" value="1"/>
</dbReference>
<feature type="domain" description="Glycoside hydrolase family 9" evidence="7">
    <location>
        <begin position="128"/>
        <end position="605"/>
    </location>
</feature>
<reference evidence="10 11" key="1">
    <citation type="submission" date="2019-05" db="EMBL/GenBank/DDBJ databases">
        <title>Algicella ahnfeltiae gen. nov., sp. nov., a novel marine bacterium of the family Flavobacteriaceae isolated from a red alga.</title>
        <authorList>
            <person name="Nedashkovskaya O.I."/>
            <person name="Kukhlevskiy A.D."/>
            <person name="Kim S.-G."/>
            <person name="Zhukova N.V."/>
            <person name="Mikhailov V.V."/>
        </authorList>
    </citation>
    <scope>NUCLEOTIDE SEQUENCE [LARGE SCALE GENOMIC DNA]</scope>
    <source>
        <strain evidence="10 11">10Alg115</strain>
    </source>
</reference>
<dbReference type="Pfam" id="PF18962">
    <property type="entry name" value="Por_Secre_tail"/>
    <property type="match status" value="1"/>
</dbReference>
<dbReference type="InterPro" id="IPR004197">
    <property type="entry name" value="Cellulase_Ig-like"/>
</dbReference>
<dbReference type="AlphaFoldDB" id="A0A5B7TR39"/>
<evidence type="ECO:0000256" key="5">
    <source>
        <dbReference type="ARBA" id="ARBA00023295"/>
    </source>
</evidence>
<name>A0A5B7TR39_9FLAO</name>